<comment type="caution">
    <text evidence="2">The sequence shown here is derived from an EMBL/GenBank/DDBJ whole genome shotgun (WGS) entry which is preliminary data.</text>
</comment>
<accession>A0ABS5P549</accession>
<dbReference type="RefSeq" id="WP_213293487.1">
    <property type="nucleotide sequence ID" value="NZ_JAGYVZ010000001.1"/>
</dbReference>
<evidence type="ECO:0000256" key="1">
    <source>
        <dbReference type="SAM" id="Phobius"/>
    </source>
</evidence>
<dbReference type="EMBL" id="JAGYVZ010000001">
    <property type="protein sequence ID" value="MBS7229399.1"/>
    <property type="molecule type" value="Genomic_DNA"/>
</dbReference>
<feature type="transmembrane region" description="Helical" evidence="1">
    <location>
        <begin position="99"/>
        <end position="119"/>
    </location>
</feature>
<proteinExistence type="predicted"/>
<keyword evidence="1" id="KW-0472">Membrane</keyword>
<name>A0ABS5P549_9FLAO</name>
<keyword evidence="1" id="KW-1133">Transmembrane helix</keyword>
<organism evidence="2 3">
    <name type="scientific">Flavobacterium psychroterrae</name>
    <dbReference type="NCBI Taxonomy" id="2133767"/>
    <lineage>
        <taxon>Bacteria</taxon>
        <taxon>Pseudomonadati</taxon>
        <taxon>Bacteroidota</taxon>
        <taxon>Flavobacteriia</taxon>
        <taxon>Flavobacteriales</taxon>
        <taxon>Flavobacteriaceae</taxon>
        <taxon>Flavobacterium</taxon>
    </lineage>
</organism>
<protein>
    <recommendedName>
        <fullName evidence="4">DUF4178 domain-containing protein</fullName>
    </recommendedName>
</protein>
<gene>
    <name evidence="2" type="ORF">KHA90_00035</name>
</gene>
<evidence type="ECO:0000313" key="2">
    <source>
        <dbReference type="EMBL" id="MBS7229399.1"/>
    </source>
</evidence>
<dbReference type="Proteomes" id="UP000722625">
    <property type="component" value="Unassembled WGS sequence"/>
</dbReference>
<keyword evidence="1" id="KW-0812">Transmembrane</keyword>
<evidence type="ECO:0008006" key="4">
    <source>
        <dbReference type="Google" id="ProtNLM"/>
    </source>
</evidence>
<keyword evidence="3" id="KW-1185">Reference proteome</keyword>
<evidence type="ECO:0000313" key="3">
    <source>
        <dbReference type="Proteomes" id="UP000722625"/>
    </source>
</evidence>
<sequence length="258" mass="29622">MIVFIYQIVTKPLTSKLIVNEVCPECGKKDDIELTLYMRYIAMGIPILGMGRKTGAVCTNCGNVIKKIDTSIFSKRKYSDNVAVAIKDIRKHKRTLWQLLYPWSLCFVLPIIVLLFMGISSINKSNTKEKAKEYAELLMHPQAGDIYKATWFENGISDGVLVKLLRINGDTLYVVKSKVKIPMSFSKDEWDKLSSEAGAFESKEYKVKTFSILQKTNYGDIFMYNKDKNNKEYPIYLGQVLNSKCEMNLDFETIERKK</sequence>
<reference evidence="2 3" key="1">
    <citation type="journal article" date="2018" name="Int. J. Syst. Evol. Microbiol.">
        <title>Flavobacterium chryseum sp. nov. and Flavobacterium psychroterrae sp. nov., novel environmental bacteria isolated from Antarctica.</title>
        <authorList>
            <person name="Kralova S."/>
            <person name="Svec P."/>
            <person name="Busse H.J."/>
            <person name="Stankova E."/>
            <person name="Vaczi P."/>
            <person name="Sedlacek I."/>
        </authorList>
    </citation>
    <scope>NUCLEOTIDE SEQUENCE [LARGE SCALE GENOMIC DNA]</scope>
    <source>
        <strain evidence="2 3">CCM 8827</strain>
    </source>
</reference>